<keyword evidence="9" id="KW-0804">Transcription</keyword>
<name>A0A974XEM6_9FIRM</name>
<proteinExistence type="inferred from homology"/>
<evidence type="ECO:0000256" key="1">
    <source>
        <dbReference type="ARBA" id="ARBA00004496"/>
    </source>
</evidence>
<evidence type="ECO:0000256" key="9">
    <source>
        <dbReference type="ARBA" id="ARBA00023163"/>
    </source>
</evidence>
<keyword evidence="4" id="KW-0678">Repressor</keyword>
<feature type="binding site" evidence="10">
    <location>
        <position position="91"/>
    </location>
    <ligand>
        <name>Zn(2+)</name>
        <dbReference type="ChEBI" id="CHEBI:29105"/>
    </ligand>
</feature>
<dbReference type="AlphaFoldDB" id="A0A974XEM6"/>
<dbReference type="InterPro" id="IPR002481">
    <property type="entry name" value="FUR"/>
</dbReference>
<dbReference type="GO" id="GO:0003700">
    <property type="term" value="F:DNA-binding transcription factor activity"/>
    <property type="evidence" value="ECO:0007669"/>
    <property type="project" value="InterPro"/>
</dbReference>
<evidence type="ECO:0000256" key="3">
    <source>
        <dbReference type="ARBA" id="ARBA00022490"/>
    </source>
</evidence>
<dbReference type="SUPFAM" id="SSF46785">
    <property type="entry name" value="Winged helix' DNA-binding domain"/>
    <property type="match status" value="1"/>
</dbReference>
<evidence type="ECO:0000256" key="10">
    <source>
        <dbReference type="PIRSR" id="PIRSR602481-1"/>
    </source>
</evidence>
<evidence type="ECO:0000313" key="11">
    <source>
        <dbReference type="EMBL" id="QSX08413.1"/>
    </source>
</evidence>
<feature type="binding site" evidence="10">
    <location>
        <position position="131"/>
    </location>
    <ligand>
        <name>Zn(2+)</name>
        <dbReference type="ChEBI" id="CHEBI:29105"/>
    </ligand>
</feature>
<comment type="subcellular location">
    <subcellularLocation>
        <location evidence="1">Cytoplasm</location>
    </subcellularLocation>
</comment>
<feature type="binding site" evidence="10">
    <location>
        <position position="128"/>
    </location>
    <ligand>
        <name>Zn(2+)</name>
        <dbReference type="ChEBI" id="CHEBI:29105"/>
    </ligand>
</feature>
<dbReference type="GO" id="GO:1900376">
    <property type="term" value="P:regulation of secondary metabolite biosynthetic process"/>
    <property type="evidence" value="ECO:0007669"/>
    <property type="project" value="TreeGrafter"/>
</dbReference>
<dbReference type="InterPro" id="IPR036390">
    <property type="entry name" value="WH_DNA-bd_sf"/>
</dbReference>
<dbReference type="GO" id="GO:0045892">
    <property type="term" value="P:negative regulation of DNA-templated transcription"/>
    <property type="evidence" value="ECO:0007669"/>
    <property type="project" value="TreeGrafter"/>
</dbReference>
<feature type="binding site" evidence="10">
    <location>
        <position position="94"/>
    </location>
    <ligand>
        <name>Zn(2+)</name>
        <dbReference type="ChEBI" id="CHEBI:29105"/>
    </ligand>
</feature>
<dbReference type="FunFam" id="1.10.10.10:FF:000007">
    <property type="entry name" value="Ferric uptake regulation protein"/>
    <property type="match status" value="1"/>
</dbReference>
<dbReference type="RefSeq" id="WP_207299754.1">
    <property type="nucleotide sequence ID" value="NZ_CP071444.1"/>
</dbReference>
<dbReference type="Pfam" id="PF01475">
    <property type="entry name" value="FUR"/>
    <property type="match status" value="1"/>
</dbReference>
<organism evidence="11 12">
    <name type="scientific">Alkalibacter rhizosphaerae</name>
    <dbReference type="NCBI Taxonomy" id="2815577"/>
    <lineage>
        <taxon>Bacteria</taxon>
        <taxon>Bacillati</taxon>
        <taxon>Bacillota</taxon>
        <taxon>Clostridia</taxon>
        <taxon>Eubacteriales</taxon>
        <taxon>Eubacteriaceae</taxon>
        <taxon>Alkalibacter</taxon>
    </lineage>
</organism>
<dbReference type="InterPro" id="IPR036388">
    <property type="entry name" value="WH-like_DNA-bd_sf"/>
</dbReference>
<dbReference type="GO" id="GO:0000976">
    <property type="term" value="F:transcription cis-regulatory region binding"/>
    <property type="evidence" value="ECO:0007669"/>
    <property type="project" value="TreeGrafter"/>
</dbReference>
<keyword evidence="8" id="KW-0238">DNA-binding</keyword>
<dbReference type="EMBL" id="CP071444">
    <property type="protein sequence ID" value="QSX08413.1"/>
    <property type="molecule type" value="Genomic_DNA"/>
</dbReference>
<comment type="cofactor">
    <cofactor evidence="10">
        <name>Zn(2+)</name>
        <dbReference type="ChEBI" id="CHEBI:29105"/>
    </cofactor>
    <text evidence="10">Binds 1 zinc ion per subunit.</text>
</comment>
<evidence type="ECO:0000256" key="4">
    <source>
        <dbReference type="ARBA" id="ARBA00022491"/>
    </source>
</evidence>
<gene>
    <name evidence="11" type="ORF">J0B03_11575</name>
</gene>
<protein>
    <submittedName>
        <fullName evidence="11">Transcriptional repressor</fullName>
    </submittedName>
</protein>
<dbReference type="CDD" id="cd07153">
    <property type="entry name" value="Fur_like"/>
    <property type="match status" value="1"/>
</dbReference>
<evidence type="ECO:0000256" key="5">
    <source>
        <dbReference type="ARBA" id="ARBA00022723"/>
    </source>
</evidence>
<evidence type="ECO:0000256" key="8">
    <source>
        <dbReference type="ARBA" id="ARBA00023125"/>
    </source>
</evidence>
<evidence type="ECO:0000256" key="2">
    <source>
        <dbReference type="ARBA" id="ARBA00007957"/>
    </source>
</evidence>
<keyword evidence="12" id="KW-1185">Reference proteome</keyword>
<keyword evidence="6 10" id="KW-0862">Zinc</keyword>
<keyword evidence="5 10" id="KW-0479">Metal-binding</keyword>
<sequence>MNNIAGILLENEIKPSYQRMKVMEYLNENRIHPTVEQIYSELKPEIPTLSKATVYNTLKLFEAKQLVKSITIEDNEVRYDADVKDHGHFKCQNCGMIVDFPILLGKVEHDVLKNYQVHQRDVFFRGLCSDCKE</sequence>
<dbReference type="PANTHER" id="PTHR33202:SF8">
    <property type="entry name" value="PEROXIDE-RESPONSIVE REPRESSOR PERR"/>
    <property type="match status" value="1"/>
</dbReference>
<dbReference type="PANTHER" id="PTHR33202">
    <property type="entry name" value="ZINC UPTAKE REGULATION PROTEIN"/>
    <property type="match status" value="1"/>
</dbReference>
<dbReference type="GO" id="GO:0005737">
    <property type="term" value="C:cytoplasm"/>
    <property type="evidence" value="ECO:0007669"/>
    <property type="project" value="UniProtKB-SubCell"/>
</dbReference>
<keyword evidence="7" id="KW-0805">Transcription regulation</keyword>
<accession>A0A974XEM6</accession>
<evidence type="ECO:0000256" key="6">
    <source>
        <dbReference type="ARBA" id="ARBA00022833"/>
    </source>
</evidence>
<dbReference type="Proteomes" id="UP000663499">
    <property type="component" value="Chromosome"/>
</dbReference>
<dbReference type="GO" id="GO:0008270">
    <property type="term" value="F:zinc ion binding"/>
    <property type="evidence" value="ECO:0007669"/>
    <property type="project" value="TreeGrafter"/>
</dbReference>
<dbReference type="Gene3D" id="3.30.1490.190">
    <property type="match status" value="1"/>
</dbReference>
<dbReference type="InterPro" id="IPR043135">
    <property type="entry name" value="Fur_C"/>
</dbReference>
<keyword evidence="3" id="KW-0963">Cytoplasm</keyword>
<dbReference type="Gene3D" id="1.10.10.10">
    <property type="entry name" value="Winged helix-like DNA-binding domain superfamily/Winged helix DNA-binding domain"/>
    <property type="match status" value="1"/>
</dbReference>
<evidence type="ECO:0000256" key="7">
    <source>
        <dbReference type="ARBA" id="ARBA00023015"/>
    </source>
</evidence>
<comment type="similarity">
    <text evidence="2">Belongs to the Fur family.</text>
</comment>
<dbReference type="KEGG" id="alka:J0B03_11575"/>
<evidence type="ECO:0000313" key="12">
    <source>
        <dbReference type="Proteomes" id="UP000663499"/>
    </source>
</evidence>
<reference evidence="11" key="1">
    <citation type="submission" date="2021-03" db="EMBL/GenBank/DDBJ databases">
        <title>Alkalibacter marinus sp. nov., isolated from tidal flat sediment.</title>
        <authorList>
            <person name="Namirimu T."/>
            <person name="Yang J.-A."/>
            <person name="Yang S.-H."/>
            <person name="Kim Y.-J."/>
            <person name="Kwon K.K."/>
        </authorList>
    </citation>
    <scope>NUCLEOTIDE SEQUENCE</scope>
    <source>
        <strain evidence="11">ES005</strain>
    </source>
</reference>